<sequence length="117" mass="13421">MSILRVKYSCSLHTNIIKVNKKYFDNIPHLSKYFKGENGKIGLKKYDILKYWVDIGVSSCLRVYFIWVATHSLSLSLSHILSLSFSFSNSLFPSLTLSHLIYLSSVILPSILYRISV</sequence>
<accession>A0A0L8HLP0</accession>
<evidence type="ECO:0000256" key="1">
    <source>
        <dbReference type="SAM" id="Phobius"/>
    </source>
</evidence>
<dbReference type="EMBL" id="KQ417847">
    <property type="protein sequence ID" value="KOF90074.1"/>
    <property type="molecule type" value="Genomic_DNA"/>
</dbReference>
<proteinExistence type="predicted"/>
<feature type="transmembrane region" description="Helical" evidence="1">
    <location>
        <begin position="51"/>
        <end position="70"/>
    </location>
</feature>
<feature type="transmembrane region" description="Helical" evidence="1">
    <location>
        <begin position="90"/>
        <end position="113"/>
    </location>
</feature>
<protein>
    <submittedName>
        <fullName evidence="2">Uncharacterized protein</fullName>
    </submittedName>
</protein>
<keyword evidence="1" id="KW-0812">Transmembrane</keyword>
<organism evidence="2">
    <name type="scientific">Octopus bimaculoides</name>
    <name type="common">California two-spotted octopus</name>
    <dbReference type="NCBI Taxonomy" id="37653"/>
    <lineage>
        <taxon>Eukaryota</taxon>
        <taxon>Metazoa</taxon>
        <taxon>Spiralia</taxon>
        <taxon>Lophotrochozoa</taxon>
        <taxon>Mollusca</taxon>
        <taxon>Cephalopoda</taxon>
        <taxon>Coleoidea</taxon>
        <taxon>Octopodiformes</taxon>
        <taxon>Octopoda</taxon>
        <taxon>Incirrata</taxon>
        <taxon>Octopodidae</taxon>
        <taxon>Octopus</taxon>
    </lineage>
</organism>
<evidence type="ECO:0000313" key="2">
    <source>
        <dbReference type="EMBL" id="KOF90074.1"/>
    </source>
</evidence>
<reference evidence="2" key="1">
    <citation type="submission" date="2015-07" db="EMBL/GenBank/DDBJ databases">
        <title>MeaNS - Measles Nucleotide Surveillance Program.</title>
        <authorList>
            <person name="Tran T."/>
            <person name="Druce J."/>
        </authorList>
    </citation>
    <scope>NUCLEOTIDE SEQUENCE</scope>
    <source>
        <strain evidence="2">UCB-OBI-ISO-001</strain>
        <tissue evidence="2">Gonad</tissue>
    </source>
</reference>
<name>A0A0L8HLP0_OCTBM</name>
<gene>
    <name evidence="2" type="ORF">OCBIM_22011947mg</name>
</gene>
<dbReference type="AlphaFoldDB" id="A0A0L8HLP0"/>
<keyword evidence="1" id="KW-0472">Membrane</keyword>
<keyword evidence="1" id="KW-1133">Transmembrane helix</keyword>